<dbReference type="Pfam" id="PF05872">
    <property type="entry name" value="HerA_C"/>
    <property type="match status" value="1"/>
</dbReference>
<protein>
    <submittedName>
        <fullName evidence="3">AAA-like domain protein</fullName>
    </submittedName>
</protein>
<dbReference type="InterPro" id="IPR027417">
    <property type="entry name" value="P-loop_NTPase"/>
</dbReference>
<evidence type="ECO:0000259" key="2">
    <source>
        <dbReference type="Pfam" id="PF05872"/>
    </source>
</evidence>
<sequence length="667" mass="69874">MTDSAEIARLKAEAAQAAAEAAAAKAQAAQAALDAALAAQGGQGDQSEAAKAAAADAATEKAEAAQAALDNALAEQAAPSEAAPVQTPESAPAESTPAAPAAPAQAAPAEPAQASASEGELQGYAEQVRAGYSFTSPSMRLGAFLDGDTPVPGAPVGIPLGLMNRHCLVAGATGTGKTRTLQLMAERLSEAGVPVFVTDIKGDLTGLAQAGTSSEKLLARCASIGQNWEGKAFPTELLTLGGRGEGVPIRTTITEFGPLLLSRVLGLNDTQASALQLIFHWADGQQLALIDLKDLRSVIDYLTNNDEGKEELKGIGGVSPATAGVILRELAALEASGGDVFFGEPAFNIADLMRVSMDGRGVISSLELPDLGSQGALFSTFLMWLLAELFETLPEVGNPDKPKLVFFFDEAHLLFTDASKQFLQAVVQTVRLIRSKGVGIVFVTQSPTDVPDEVLAQLGSRVQHALRAHTPNDAANLKKAVSTFPTSPLDLTEVLTSLGTGQAVVTVLDEKGRPTPVAPTMLDAPAAVMGPADPGVVSSIINSSPLLSRYRDAVDNESAFELMQARLADAARAAEEKAAEAQRQLEEAKAQKEAEKQAAKEEAARQKELERLQREVEKAEERKRREAEKAEERRARATQRVIESTVKSVGTTAARSLTRSILGTLFK</sequence>
<feature type="compositionally biased region" description="Low complexity" evidence="1">
    <location>
        <begin position="36"/>
        <end position="57"/>
    </location>
</feature>
<feature type="region of interest" description="Disordered" evidence="1">
    <location>
        <begin position="578"/>
        <end position="640"/>
    </location>
</feature>
<dbReference type="AlphaFoldDB" id="A0A6N2STY5"/>
<feature type="region of interest" description="Disordered" evidence="1">
    <location>
        <begin position="36"/>
        <end position="120"/>
    </location>
</feature>
<evidence type="ECO:0000256" key="1">
    <source>
        <dbReference type="SAM" id="MobiDB-lite"/>
    </source>
</evidence>
<dbReference type="SUPFAM" id="SSF52540">
    <property type="entry name" value="P-loop containing nucleoside triphosphate hydrolases"/>
    <property type="match status" value="1"/>
</dbReference>
<feature type="domain" description="Helicase HerA-like C-terminal" evidence="2">
    <location>
        <begin position="152"/>
        <end position="665"/>
    </location>
</feature>
<feature type="compositionally biased region" description="Low complexity" evidence="1">
    <location>
        <begin position="64"/>
        <end position="118"/>
    </location>
</feature>
<dbReference type="InterPro" id="IPR051162">
    <property type="entry name" value="T4SS_component"/>
</dbReference>
<organism evidence="3">
    <name type="scientific">Schaalia odontolytica</name>
    <dbReference type="NCBI Taxonomy" id="1660"/>
    <lineage>
        <taxon>Bacteria</taxon>
        <taxon>Bacillati</taxon>
        <taxon>Actinomycetota</taxon>
        <taxon>Actinomycetes</taxon>
        <taxon>Actinomycetales</taxon>
        <taxon>Actinomycetaceae</taxon>
        <taxon>Schaalia</taxon>
    </lineage>
</organism>
<proteinExistence type="predicted"/>
<dbReference type="PANTHER" id="PTHR30121">
    <property type="entry name" value="UNCHARACTERIZED PROTEIN YJGR-RELATED"/>
    <property type="match status" value="1"/>
</dbReference>
<accession>A0A6N2STY5</accession>
<feature type="compositionally biased region" description="Basic and acidic residues" evidence="1">
    <location>
        <begin position="578"/>
        <end position="635"/>
    </location>
</feature>
<name>A0A6N2STY5_9ACTO</name>
<dbReference type="InterPro" id="IPR033186">
    <property type="entry name" value="HerA_C"/>
</dbReference>
<dbReference type="PANTHER" id="PTHR30121:SF6">
    <property type="entry name" value="SLR6007 PROTEIN"/>
    <property type="match status" value="1"/>
</dbReference>
<evidence type="ECO:0000313" key="3">
    <source>
        <dbReference type="EMBL" id="VYS94945.1"/>
    </source>
</evidence>
<dbReference type="Gene3D" id="3.40.50.300">
    <property type="entry name" value="P-loop containing nucleotide triphosphate hydrolases"/>
    <property type="match status" value="2"/>
</dbReference>
<dbReference type="CDD" id="cd22249">
    <property type="entry name" value="UDM1_RNF168_RNF169-like"/>
    <property type="match status" value="1"/>
</dbReference>
<gene>
    <name evidence="3" type="ORF">AOLFYP35_00952</name>
</gene>
<dbReference type="CDD" id="cd01127">
    <property type="entry name" value="TrwB_TraG_TraD_VirD4"/>
    <property type="match status" value="1"/>
</dbReference>
<dbReference type="EMBL" id="CACRSM010000002">
    <property type="protein sequence ID" value="VYS94945.1"/>
    <property type="molecule type" value="Genomic_DNA"/>
</dbReference>
<reference evidence="3" key="1">
    <citation type="submission" date="2019-11" db="EMBL/GenBank/DDBJ databases">
        <authorList>
            <person name="Feng L."/>
        </authorList>
    </citation>
    <scope>NUCLEOTIDE SEQUENCE</scope>
    <source>
        <strain evidence="3">AodontolyticusLFYP35</strain>
    </source>
</reference>